<proteinExistence type="predicted"/>
<evidence type="ECO:0000256" key="3">
    <source>
        <dbReference type="SAM" id="Phobius"/>
    </source>
</evidence>
<feature type="coiled-coil region" evidence="1">
    <location>
        <begin position="104"/>
        <end position="131"/>
    </location>
</feature>
<dbReference type="Proteomes" id="UP000294850">
    <property type="component" value="Unassembled WGS sequence"/>
</dbReference>
<keyword evidence="3" id="KW-0472">Membrane</keyword>
<evidence type="ECO:0000256" key="1">
    <source>
        <dbReference type="SAM" id="Coils"/>
    </source>
</evidence>
<name>A0A4R5D8B8_9BACT</name>
<feature type="region of interest" description="Disordered" evidence="2">
    <location>
        <begin position="364"/>
        <end position="405"/>
    </location>
</feature>
<feature type="transmembrane region" description="Helical" evidence="3">
    <location>
        <begin position="177"/>
        <end position="199"/>
    </location>
</feature>
<dbReference type="Pfam" id="PF07863">
    <property type="entry name" value="CtnDOT_TraJ"/>
    <property type="match status" value="1"/>
</dbReference>
<evidence type="ECO:0000259" key="4">
    <source>
        <dbReference type="Pfam" id="PF07863"/>
    </source>
</evidence>
<comment type="caution">
    <text evidence="5">The sequence shown here is derived from an EMBL/GenBank/DDBJ whole genome shotgun (WGS) entry which is preliminary data.</text>
</comment>
<evidence type="ECO:0000256" key="2">
    <source>
        <dbReference type="SAM" id="MobiDB-lite"/>
    </source>
</evidence>
<dbReference type="RefSeq" id="WP_131962002.1">
    <property type="nucleotide sequence ID" value="NZ_SMFL01000018.1"/>
</dbReference>
<dbReference type="GO" id="GO:0030255">
    <property type="term" value="P:protein secretion by the type IV secretion system"/>
    <property type="evidence" value="ECO:0007669"/>
    <property type="project" value="InterPro"/>
</dbReference>
<accession>A0A4R5D8B8</accession>
<sequence length="405" mass="42971">MSTFMLLADSFGSADLLRVIDLMYAKQIADNTYGSAIGTELMAASRGIAGIAGLFYIGSKISGQIVRNEGINFIPLLRPFALMILIGLIPEITTLIDATFKKVAVAAQADSESVKQRVAELQKKREQAVKKKWQQIEENEDAYNMEFGEPEDDMFKSVSKAFNIATGKMADDFKSALYDFTQAILALLGDIAYIILYLISAIYRIILRIIAPLAIAFAIFDGLSNNVIEWFGKYINYALLPMVAGIYQNIAVTLNMGFLDEMMISGDMSSTLPGQDPFAFGLVYTGVLIILLVLYTQIPSITNMIMVVGGSSGMIQGLTGKAAAGGMAAKRFGSMRMGGGSMGAASMGGAGPMGSVVQQAGASRGMGNIMGSKNHDSGSQSGGGYPSGRSGSFSSKPAPKTATVS</sequence>
<dbReference type="AlphaFoldDB" id="A0A4R5D8B8"/>
<dbReference type="OrthoDB" id="923953at2"/>
<keyword evidence="3" id="KW-1133">Transmembrane helix</keyword>
<keyword evidence="6" id="KW-1185">Reference proteome</keyword>
<evidence type="ECO:0000313" key="6">
    <source>
        <dbReference type="Proteomes" id="UP000294850"/>
    </source>
</evidence>
<keyword evidence="1" id="KW-0175">Coiled coil</keyword>
<feature type="transmembrane region" description="Helical" evidence="3">
    <location>
        <begin position="205"/>
        <end position="223"/>
    </location>
</feature>
<organism evidence="5 6">
    <name type="scientific">Dyadobacter psychrotolerans</name>
    <dbReference type="NCBI Taxonomy" id="2541721"/>
    <lineage>
        <taxon>Bacteria</taxon>
        <taxon>Pseudomonadati</taxon>
        <taxon>Bacteroidota</taxon>
        <taxon>Cytophagia</taxon>
        <taxon>Cytophagales</taxon>
        <taxon>Spirosomataceae</taxon>
        <taxon>Dyadobacter</taxon>
    </lineage>
</organism>
<dbReference type="EMBL" id="SMFL01000018">
    <property type="protein sequence ID" value="TDE09799.1"/>
    <property type="molecule type" value="Genomic_DNA"/>
</dbReference>
<feature type="transmembrane region" description="Helical" evidence="3">
    <location>
        <begin position="235"/>
        <end position="258"/>
    </location>
</feature>
<evidence type="ECO:0000313" key="5">
    <source>
        <dbReference type="EMBL" id="TDE09799.1"/>
    </source>
</evidence>
<dbReference type="GO" id="GO:0016020">
    <property type="term" value="C:membrane"/>
    <property type="evidence" value="ECO:0007669"/>
    <property type="project" value="UniProtKB-SubCell"/>
</dbReference>
<keyword evidence="3" id="KW-0812">Transmembrane</keyword>
<gene>
    <name evidence="5" type="ORF">E0F88_29860</name>
</gene>
<feature type="domain" description="Conjugative transposon TraJ C-terminal" evidence="4">
    <location>
        <begin position="31"/>
        <end position="350"/>
    </location>
</feature>
<feature type="transmembrane region" description="Helical" evidence="3">
    <location>
        <begin position="278"/>
        <end position="296"/>
    </location>
</feature>
<dbReference type="InterPro" id="IPR012424">
    <property type="entry name" value="Conjugative_transposon_TraJ_C"/>
</dbReference>
<protein>
    <recommendedName>
        <fullName evidence="4">Conjugative transposon TraJ C-terminal domain-containing protein</fullName>
    </recommendedName>
</protein>
<reference evidence="5 6" key="1">
    <citation type="submission" date="2019-03" db="EMBL/GenBank/DDBJ databases">
        <title>Dyadobacter AR-3-6 sp. nov., isolated from arctic soil.</title>
        <authorList>
            <person name="Chaudhary D.K."/>
        </authorList>
    </citation>
    <scope>NUCLEOTIDE SEQUENCE [LARGE SCALE GENOMIC DNA]</scope>
    <source>
        <strain evidence="5 6">AR-3-6</strain>
    </source>
</reference>